<keyword evidence="12" id="KW-1185">Reference proteome</keyword>
<gene>
    <name evidence="11" type="ORF">MECH1_V1_2418</name>
</gene>
<feature type="region of interest" description="Disordered" evidence="9">
    <location>
        <begin position="38"/>
        <end position="68"/>
    </location>
</feature>
<evidence type="ECO:0000256" key="5">
    <source>
        <dbReference type="ARBA" id="ARBA00022692"/>
    </source>
</evidence>
<keyword evidence="4" id="KW-0997">Cell inner membrane</keyword>
<feature type="compositionally biased region" description="Pro residues" evidence="9">
    <location>
        <begin position="168"/>
        <end position="200"/>
    </location>
</feature>
<dbReference type="InterPro" id="IPR024961">
    <property type="entry name" value="T2SS_GspC_N"/>
</dbReference>
<dbReference type="EMBL" id="OZ026884">
    <property type="protein sequence ID" value="CAL1241194.1"/>
    <property type="molecule type" value="Genomic_DNA"/>
</dbReference>
<keyword evidence="2" id="KW-0813">Transport</keyword>
<name>A0ABM9NKN1_9GAMM</name>
<evidence type="ECO:0000313" key="12">
    <source>
        <dbReference type="Proteomes" id="UP001497493"/>
    </source>
</evidence>
<comment type="subcellular location">
    <subcellularLocation>
        <location evidence="1">Cell inner membrane</location>
    </subcellularLocation>
</comment>
<keyword evidence="8" id="KW-0472">Membrane</keyword>
<protein>
    <recommendedName>
        <fullName evidence="10">Type II secretion system protein GspC N-terminal domain-containing protein</fullName>
    </recommendedName>
</protein>
<proteinExistence type="predicted"/>
<evidence type="ECO:0000256" key="8">
    <source>
        <dbReference type="ARBA" id="ARBA00023136"/>
    </source>
</evidence>
<evidence type="ECO:0000256" key="4">
    <source>
        <dbReference type="ARBA" id="ARBA00022519"/>
    </source>
</evidence>
<organism evidence="11 12">
    <name type="scientific">Candidatus Methylocalor cossyra</name>
    <dbReference type="NCBI Taxonomy" id="3108543"/>
    <lineage>
        <taxon>Bacteria</taxon>
        <taxon>Pseudomonadati</taxon>
        <taxon>Pseudomonadota</taxon>
        <taxon>Gammaproteobacteria</taxon>
        <taxon>Methylococcales</taxon>
        <taxon>Methylococcaceae</taxon>
        <taxon>Candidatus Methylocalor</taxon>
    </lineage>
</organism>
<evidence type="ECO:0000256" key="3">
    <source>
        <dbReference type="ARBA" id="ARBA00022475"/>
    </source>
</evidence>
<reference evidence="11 12" key="1">
    <citation type="submission" date="2024-04" db="EMBL/GenBank/DDBJ databases">
        <authorList>
            <person name="Cremers G."/>
        </authorList>
    </citation>
    <scope>NUCLEOTIDE SEQUENCE [LARGE SCALE GENOMIC DNA]</scope>
    <source>
        <strain evidence="11">MeCH1-AG</strain>
    </source>
</reference>
<dbReference type="Pfam" id="PF11356">
    <property type="entry name" value="T2SSC"/>
    <property type="match status" value="1"/>
</dbReference>
<evidence type="ECO:0000256" key="9">
    <source>
        <dbReference type="SAM" id="MobiDB-lite"/>
    </source>
</evidence>
<accession>A0ABM9NKN1</accession>
<evidence type="ECO:0000256" key="6">
    <source>
        <dbReference type="ARBA" id="ARBA00022927"/>
    </source>
</evidence>
<keyword evidence="3" id="KW-1003">Cell membrane</keyword>
<feature type="domain" description="Type II secretion system protein GspC N-terminal" evidence="10">
    <location>
        <begin position="17"/>
        <end position="159"/>
    </location>
</feature>
<feature type="region of interest" description="Disordered" evidence="9">
    <location>
        <begin position="144"/>
        <end position="224"/>
    </location>
</feature>
<evidence type="ECO:0000256" key="1">
    <source>
        <dbReference type="ARBA" id="ARBA00004533"/>
    </source>
</evidence>
<keyword evidence="6" id="KW-0653">Protein transport</keyword>
<dbReference type="Gene3D" id="2.30.30.830">
    <property type="match status" value="1"/>
</dbReference>
<feature type="compositionally biased region" description="Acidic residues" evidence="9">
    <location>
        <begin position="201"/>
        <end position="224"/>
    </location>
</feature>
<dbReference type="RefSeq" id="WP_348757718.1">
    <property type="nucleotide sequence ID" value="NZ_OZ026884.1"/>
</dbReference>
<evidence type="ECO:0000256" key="2">
    <source>
        <dbReference type="ARBA" id="ARBA00022448"/>
    </source>
</evidence>
<dbReference type="Proteomes" id="UP001497493">
    <property type="component" value="Chromosome"/>
</dbReference>
<feature type="compositionally biased region" description="Acidic residues" evidence="9">
    <location>
        <begin position="51"/>
        <end position="68"/>
    </location>
</feature>
<evidence type="ECO:0000313" key="11">
    <source>
        <dbReference type="EMBL" id="CAL1241194.1"/>
    </source>
</evidence>
<keyword evidence="5" id="KW-0812">Transmembrane</keyword>
<feature type="compositionally biased region" description="Basic and acidic residues" evidence="9">
    <location>
        <begin position="144"/>
        <end position="161"/>
    </location>
</feature>
<evidence type="ECO:0000259" key="10">
    <source>
        <dbReference type="Pfam" id="PF11356"/>
    </source>
</evidence>
<sequence length="224" mass="24478">MARRSRDALWAALLAGMALVLSLALGVEWIVLDQGRKQLLEPPPPKAAPADDGEPEEEEEPEFPALDDFEQMVERPLFMENRRPGEEVVETPTAPAPQTPLNLKLMGVVFTPRGEKALLLDAKGKYKRLKLKDTLDNWTLVELGKDRVTLQQGEERKELPLLKKRPKPPPAPAQPSPPGAPPKPPQATPQPIPPPAPAPEEPAEDSADSDDDTADEPMDADDAP</sequence>
<keyword evidence="7" id="KW-1133">Transmembrane helix</keyword>
<evidence type="ECO:0000256" key="7">
    <source>
        <dbReference type="ARBA" id="ARBA00022989"/>
    </source>
</evidence>